<dbReference type="AlphaFoldDB" id="A0A493TK83"/>
<reference evidence="1" key="3">
    <citation type="submission" date="2025-09" db="UniProtKB">
        <authorList>
            <consortium name="Ensembl"/>
        </authorList>
    </citation>
    <scope>IDENTIFICATION</scope>
</reference>
<keyword evidence="2" id="KW-1185">Reference proteome</keyword>
<protein>
    <submittedName>
        <fullName evidence="1">Uncharacterized protein</fullName>
    </submittedName>
</protein>
<evidence type="ECO:0000313" key="2">
    <source>
        <dbReference type="Proteomes" id="UP000016666"/>
    </source>
</evidence>
<reference evidence="2" key="1">
    <citation type="submission" date="2017-10" db="EMBL/GenBank/DDBJ databases">
        <title>A new Pekin duck reference genome.</title>
        <authorList>
            <person name="Hou Z.-C."/>
            <person name="Zhou Z.-K."/>
            <person name="Zhu F."/>
            <person name="Hou S.-S."/>
        </authorList>
    </citation>
    <scope>NUCLEOTIDE SEQUENCE [LARGE SCALE GENOMIC DNA]</scope>
</reference>
<dbReference type="Proteomes" id="UP000016666">
    <property type="component" value="Unassembled WGS sequence"/>
</dbReference>
<dbReference type="GeneTree" id="ENSGT00950000185402"/>
<name>A0A493TK83_ANAPP</name>
<accession>A0A493TK83</accession>
<organism evidence="1 2">
    <name type="scientific">Anas platyrhynchos platyrhynchos</name>
    <name type="common">Northern mallard</name>
    <dbReference type="NCBI Taxonomy" id="8840"/>
    <lineage>
        <taxon>Eukaryota</taxon>
        <taxon>Metazoa</taxon>
        <taxon>Chordata</taxon>
        <taxon>Craniata</taxon>
        <taxon>Vertebrata</taxon>
        <taxon>Euteleostomi</taxon>
        <taxon>Archelosauria</taxon>
        <taxon>Archosauria</taxon>
        <taxon>Dinosauria</taxon>
        <taxon>Saurischia</taxon>
        <taxon>Theropoda</taxon>
        <taxon>Coelurosauria</taxon>
        <taxon>Aves</taxon>
        <taxon>Neognathae</taxon>
        <taxon>Galloanserae</taxon>
        <taxon>Anseriformes</taxon>
        <taxon>Anatidae</taxon>
        <taxon>Anatinae</taxon>
        <taxon>Anas</taxon>
    </lineage>
</organism>
<proteinExistence type="predicted"/>
<sequence>MASLLQSERVLYLVRGEKELRAPLPLLYFCRYCSELRSLECLAACSWLIATALININ</sequence>
<dbReference type="Ensembl" id="ENSAPLT00000019803.1">
    <property type="protein sequence ID" value="ENSAPLP00000026143.1"/>
    <property type="gene ID" value="ENSAPLG00000019536.1"/>
</dbReference>
<reference evidence="1" key="2">
    <citation type="submission" date="2025-08" db="UniProtKB">
        <authorList>
            <consortium name="Ensembl"/>
        </authorList>
    </citation>
    <scope>IDENTIFICATION</scope>
</reference>
<dbReference type="STRING" id="8840.ENSAPLP00000026143"/>
<evidence type="ECO:0000313" key="1">
    <source>
        <dbReference type="Ensembl" id="ENSAPLP00000026143.1"/>
    </source>
</evidence>